<dbReference type="Pfam" id="PF02666">
    <property type="entry name" value="PS_Dcarbxylase"/>
    <property type="match status" value="1"/>
</dbReference>
<name>A0A9P8AGB2_9AGAR</name>
<keyword evidence="1" id="KW-0210">Decarboxylase</keyword>
<dbReference type="GO" id="GO:0005739">
    <property type="term" value="C:mitochondrion"/>
    <property type="evidence" value="ECO:0007669"/>
    <property type="project" value="TreeGrafter"/>
</dbReference>
<dbReference type="KEGG" id="more:E1B28_001920"/>
<dbReference type="InterPro" id="IPR003817">
    <property type="entry name" value="PS_Dcarbxylase"/>
</dbReference>
<protein>
    <recommendedName>
        <fullName evidence="3">L-tryptophan decarboxylase PsiD-like domain-containing protein</fullName>
    </recommendedName>
</protein>
<proteinExistence type="predicted"/>
<reference evidence="4" key="1">
    <citation type="journal article" date="2021" name="Genome Biol. Evol.">
        <title>The assembled and annotated genome of the fairy-ring fungus Marasmius oreades.</title>
        <authorList>
            <person name="Hiltunen M."/>
            <person name="Ament-Velasquez S.L."/>
            <person name="Johannesson H."/>
        </authorList>
    </citation>
    <scope>NUCLEOTIDE SEQUENCE</scope>
    <source>
        <strain evidence="4">03SP1</strain>
    </source>
</reference>
<dbReference type="EMBL" id="CM032181">
    <property type="protein sequence ID" value="KAG7100140.1"/>
    <property type="molecule type" value="Genomic_DNA"/>
</dbReference>
<dbReference type="AlphaFoldDB" id="A0A9P8AGB2"/>
<dbReference type="InterPro" id="IPR022237">
    <property type="entry name" value="PsiD-like"/>
</dbReference>
<dbReference type="GO" id="GO:0006646">
    <property type="term" value="P:phosphatidylethanolamine biosynthetic process"/>
    <property type="evidence" value="ECO:0007669"/>
    <property type="project" value="TreeGrafter"/>
</dbReference>
<evidence type="ECO:0000313" key="5">
    <source>
        <dbReference type="Proteomes" id="UP001049176"/>
    </source>
</evidence>
<dbReference type="PANTHER" id="PTHR10067:SF9">
    <property type="entry name" value="PHOSPHATIDYLSERINE DECARBOXYLASE FAMILY PROTEIN (AFU_ORTHOLOGUE AFUA_7G01730)"/>
    <property type="match status" value="1"/>
</dbReference>
<dbReference type="GO" id="GO:0004609">
    <property type="term" value="F:phosphatidylserine decarboxylase activity"/>
    <property type="evidence" value="ECO:0007669"/>
    <property type="project" value="InterPro"/>
</dbReference>
<keyword evidence="2" id="KW-0456">Lyase</keyword>
<accession>A0A9P8AGB2</accession>
<evidence type="ECO:0000259" key="3">
    <source>
        <dbReference type="Pfam" id="PF12588"/>
    </source>
</evidence>
<organism evidence="4 5">
    <name type="scientific">Marasmius oreades</name>
    <name type="common">fairy-ring Marasmius</name>
    <dbReference type="NCBI Taxonomy" id="181124"/>
    <lineage>
        <taxon>Eukaryota</taxon>
        <taxon>Fungi</taxon>
        <taxon>Dikarya</taxon>
        <taxon>Basidiomycota</taxon>
        <taxon>Agaricomycotina</taxon>
        <taxon>Agaricomycetes</taxon>
        <taxon>Agaricomycetidae</taxon>
        <taxon>Agaricales</taxon>
        <taxon>Marasmiineae</taxon>
        <taxon>Marasmiaceae</taxon>
        <taxon>Marasmius</taxon>
    </lineage>
</organism>
<dbReference type="OrthoDB" id="5973539at2759"/>
<dbReference type="Pfam" id="PF12588">
    <property type="entry name" value="PSDC"/>
    <property type="match status" value="1"/>
</dbReference>
<sequence length="405" mass="45907">MSLTTLMPQRNSVRRWLDKKIAKLDANPTSPDDWHPVIQEFLTLIEGDPILSMDCDDMFKQIPDKSRFDWSPEEVPQVRDYKHMLSLFDHILNCSPEWEDNSMVCYPMQAILDWPLHTTAGQAVFSNPLVNAQFKKVFNVWAEYLSSCDSTYVLTKDDNGWLGPSAIGEPSADFETTFVCDPTDKHYGFKSWDDFFTRKFRPGARPIAEPDNDAVITNSCESIVYRISQNVQANDRFWLKNQPYSLEHMFNRDPLTPLFVGGTVYQAYLTSKSYHRWHSPVSGVVTKVVHIPGSYFRIYPTEIPDDRPDDLGQTVCSHASTVLIFMEGDHPGVGLMCVMAVGMIEVSTCEVTVQKGARIRKGDELGSFHFGGSTYCLVFRPETELVFSIKTGDKALLNTKIAQAV</sequence>
<dbReference type="Proteomes" id="UP001049176">
    <property type="component" value="Chromosome 1"/>
</dbReference>
<evidence type="ECO:0000313" key="4">
    <source>
        <dbReference type="EMBL" id="KAG7100140.1"/>
    </source>
</evidence>
<dbReference type="PANTHER" id="PTHR10067">
    <property type="entry name" value="PHOSPHATIDYLSERINE DECARBOXYLASE"/>
    <property type="match status" value="1"/>
</dbReference>
<comment type="caution">
    <text evidence="4">The sequence shown here is derived from an EMBL/GenBank/DDBJ whole genome shotgun (WGS) entry which is preliminary data.</text>
</comment>
<feature type="domain" description="L-tryptophan decarboxylase PsiD-like" evidence="3">
    <location>
        <begin position="35"/>
        <end position="167"/>
    </location>
</feature>
<evidence type="ECO:0000256" key="1">
    <source>
        <dbReference type="ARBA" id="ARBA00022793"/>
    </source>
</evidence>
<dbReference type="RefSeq" id="XP_043016610.1">
    <property type="nucleotide sequence ID" value="XM_043147896.1"/>
</dbReference>
<keyword evidence="5" id="KW-1185">Reference proteome</keyword>
<evidence type="ECO:0000256" key="2">
    <source>
        <dbReference type="ARBA" id="ARBA00023239"/>
    </source>
</evidence>
<dbReference type="GeneID" id="66070996"/>
<gene>
    <name evidence="4" type="ORF">E1B28_001920</name>
</gene>